<feature type="repeat" description="PPR" evidence="2">
    <location>
        <begin position="491"/>
        <end position="528"/>
    </location>
</feature>
<dbReference type="PANTHER" id="PTHR47942:SF50">
    <property type="entry name" value="OS03G0284900 PROTEIN"/>
    <property type="match status" value="1"/>
</dbReference>
<dbReference type="PANTHER" id="PTHR47942">
    <property type="entry name" value="TETRATRICOPEPTIDE REPEAT (TPR)-LIKE SUPERFAMILY PROTEIN-RELATED"/>
    <property type="match status" value="1"/>
</dbReference>
<dbReference type="InterPro" id="IPR051222">
    <property type="entry name" value="PPR/CCM1_RNA-binding"/>
</dbReference>
<organism evidence="3">
    <name type="scientific">Sesamum radiatum</name>
    <name type="common">Black benniseed</name>
    <dbReference type="NCBI Taxonomy" id="300843"/>
    <lineage>
        <taxon>Eukaryota</taxon>
        <taxon>Viridiplantae</taxon>
        <taxon>Streptophyta</taxon>
        <taxon>Embryophyta</taxon>
        <taxon>Tracheophyta</taxon>
        <taxon>Spermatophyta</taxon>
        <taxon>Magnoliopsida</taxon>
        <taxon>eudicotyledons</taxon>
        <taxon>Gunneridae</taxon>
        <taxon>Pentapetalae</taxon>
        <taxon>asterids</taxon>
        <taxon>lamiids</taxon>
        <taxon>Lamiales</taxon>
        <taxon>Pedaliaceae</taxon>
        <taxon>Sesamum</taxon>
    </lineage>
</organism>
<feature type="repeat" description="PPR" evidence="2">
    <location>
        <begin position="246"/>
        <end position="280"/>
    </location>
</feature>
<accession>A0AAW2R5A1</accession>
<evidence type="ECO:0000256" key="2">
    <source>
        <dbReference type="PROSITE-ProRule" id="PRU00708"/>
    </source>
</evidence>
<dbReference type="InterPro" id="IPR011990">
    <property type="entry name" value="TPR-like_helical_dom_sf"/>
</dbReference>
<dbReference type="Gene3D" id="1.25.40.10">
    <property type="entry name" value="Tetratricopeptide repeat domain"/>
    <property type="match status" value="3"/>
</dbReference>
<feature type="repeat" description="PPR" evidence="2">
    <location>
        <begin position="456"/>
        <end position="490"/>
    </location>
</feature>
<dbReference type="InterPro" id="IPR002885">
    <property type="entry name" value="PPR_rpt"/>
</dbReference>
<dbReference type="AlphaFoldDB" id="A0AAW2R5A1"/>
<dbReference type="NCBIfam" id="TIGR00756">
    <property type="entry name" value="PPR"/>
    <property type="match status" value="4"/>
</dbReference>
<feature type="repeat" description="PPR" evidence="2">
    <location>
        <begin position="421"/>
        <end position="455"/>
    </location>
</feature>
<proteinExistence type="predicted"/>
<feature type="repeat" description="PPR" evidence="2">
    <location>
        <begin position="316"/>
        <end position="350"/>
    </location>
</feature>
<reference evidence="3" key="2">
    <citation type="journal article" date="2024" name="Plant">
        <title>Genomic evolution and insights into agronomic trait innovations of Sesamum species.</title>
        <authorList>
            <person name="Miao H."/>
            <person name="Wang L."/>
            <person name="Qu L."/>
            <person name="Liu H."/>
            <person name="Sun Y."/>
            <person name="Le M."/>
            <person name="Wang Q."/>
            <person name="Wei S."/>
            <person name="Zheng Y."/>
            <person name="Lin W."/>
            <person name="Duan Y."/>
            <person name="Cao H."/>
            <person name="Xiong S."/>
            <person name="Wang X."/>
            <person name="Wei L."/>
            <person name="Li C."/>
            <person name="Ma Q."/>
            <person name="Ju M."/>
            <person name="Zhao R."/>
            <person name="Li G."/>
            <person name="Mu C."/>
            <person name="Tian Q."/>
            <person name="Mei H."/>
            <person name="Zhang T."/>
            <person name="Gao T."/>
            <person name="Zhang H."/>
        </authorList>
    </citation>
    <scope>NUCLEOTIDE SEQUENCE</scope>
    <source>
        <strain evidence="3">G02</strain>
    </source>
</reference>
<dbReference type="EMBL" id="JACGWJ010000014">
    <property type="protein sequence ID" value="KAL0375136.1"/>
    <property type="molecule type" value="Genomic_DNA"/>
</dbReference>
<sequence length="679" mass="76548">MAYEVVSTSNVQIRDECSNLRNACFTGSGFQFLIKELVEPSDVINLCIKKRDPTAAIRYAQNLSHGEILFCSIILEFGKKRDLSSAFVAFEASKQYLSSTNMHSYRTIIDVCGLCGDYLKSRTIYEELLAGNITPNTYVVNSLMNVNSHDLSYTLEIYKKMEVRNAASQPPCSFTSCLSSPLVHSRILNQQIHLWECHIQKLGVTADITSHNILLKSCRLAGKVEIARGIYREIRKLESSGALKLDVFTYSTMIKVFADAKMWKRALEIKEDMVSSGVIPDTVTWSSLISACANAGLVEQSMKLFYEMLQAGCEPNSQCFNVLLHACVEACQFDRAFRLFECWKEMGFQQSAGDDKLKNPDKFVSMDQMRVPIRSYSHLTVRIPFKPTTSTYNILMKACGKDYYRAKALMDEMKTFGLTPNHISWSILVDICGGSGNVLGAIQILRSMREAGIQPDVITYTTAIKICVEHKNPKLAFTIFAEMKKYQIKPNLVTYNTILRARSRYGSLQEVQQSLAVYQHMRKAGYKPNDHYLKQLIEEWCEGVIQNEHQKKAQFASRITDFGPQSLLLEKVAQHLQDSNAESLSIDLQGLSKVEARIVVLAVLRKIKEKYIAGNSINDDMLIVLGIQQLGDNVSKDETGVGEAVIRLLQHDLGLRFLKLVPELGMIQGEINEPQHIQI</sequence>
<feature type="repeat" description="PPR" evidence="2">
    <location>
        <begin position="281"/>
        <end position="315"/>
    </location>
</feature>
<dbReference type="Pfam" id="PF13812">
    <property type="entry name" value="PPR_3"/>
    <property type="match status" value="2"/>
</dbReference>
<gene>
    <name evidence="3" type="ORF">Sradi_3429300</name>
</gene>
<dbReference type="PROSITE" id="PS51375">
    <property type="entry name" value="PPR"/>
    <property type="match status" value="7"/>
</dbReference>
<reference evidence="3" key="1">
    <citation type="submission" date="2020-06" db="EMBL/GenBank/DDBJ databases">
        <authorList>
            <person name="Li T."/>
            <person name="Hu X."/>
            <person name="Zhang T."/>
            <person name="Song X."/>
            <person name="Zhang H."/>
            <person name="Dai N."/>
            <person name="Sheng W."/>
            <person name="Hou X."/>
            <person name="Wei L."/>
        </authorList>
    </citation>
    <scope>NUCLEOTIDE SEQUENCE</scope>
    <source>
        <strain evidence="3">G02</strain>
        <tissue evidence="3">Leaf</tissue>
    </source>
</reference>
<evidence type="ECO:0000313" key="3">
    <source>
        <dbReference type="EMBL" id="KAL0375136.1"/>
    </source>
</evidence>
<evidence type="ECO:0000256" key="1">
    <source>
        <dbReference type="ARBA" id="ARBA00022737"/>
    </source>
</evidence>
<keyword evidence="1" id="KW-0677">Repeat</keyword>
<protein>
    <submittedName>
        <fullName evidence="3">Pentatricopeptide repeat-containing protein, chloroplastic</fullName>
    </submittedName>
</protein>
<feature type="repeat" description="PPR" evidence="2">
    <location>
        <begin position="101"/>
        <end position="135"/>
    </location>
</feature>
<comment type="caution">
    <text evidence="3">The sequence shown here is derived from an EMBL/GenBank/DDBJ whole genome shotgun (WGS) entry which is preliminary data.</text>
</comment>
<dbReference type="Pfam" id="PF01535">
    <property type="entry name" value="PPR"/>
    <property type="match status" value="1"/>
</dbReference>
<dbReference type="Pfam" id="PF13041">
    <property type="entry name" value="PPR_2"/>
    <property type="match status" value="1"/>
</dbReference>
<name>A0AAW2R5A1_SESRA</name>